<feature type="transmembrane region" description="Helical" evidence="13">
    <location>
        <begin position="454"/>
        <end position="474"/>
    </location>
</feature>
<evidence type="ECO:0000256" key="4">
    <source>
        <dbReference type="ARBA" id="ARBA00022475"/>
    </source>
</evidence>
<evidence type="ECO:0000256" key="7">
    <source>
        <dbReference type="ARBA" id="ARBA00023136"/>
    </source>
</evidence>
<evidence type="ECO:0000256" key="8">
    <source>
        <dbReference type="ARBA" id="ARBA00023157"/>
    </source>
</evidence>
<dbReference type="PANTHER" id="PTHR11923:SF110">
    <property type="entry name" value="SCAVENGER RECEPTOR CLASS B MEMBER 1"/>
    <property type="match status" value="1"/>
</dbReference>
<evidence type="ECO:0000256" key="13">
    <source>
        <dbReference type="SAM" id="Phobius"/>
    </source>
</evidence>
<comment type="similarity">
    <text evidence="3">Belongs to the CD36 family.</text>
</comment>
<evidence type="ECO:0000256" key="11">
    <source>
        <dbReference type="ARBA" id="ARBA00040821"/>
    </source>
</evidence>
<keyword evidence="9" id="KW-0675">Receptor</keyword>
<keyword evidence="6 13" id="KW-1133">Transmembrane helix</keyword>
<dbReference type="EnsemblMetazoa" id="XM_050650470.1">
    <property type="protein sequence ID" value="XP_050506427.1"/>
    <property type="gene ID" value="LOC114332841"/>
</dbReference>
<evidence type="ECO:0000256" key="2">
    <source>
        <dbReference type="ARBA" id="ARBA00004651"/>
    </source>
</evidence>
<dbReference type="Pfam" id="PF01130">
    <property type="entry name" value="CD36"/>
    <property type="match status" value="1"/>
</dbReference>
<keyword evidence="8" id="KW-1015">Disulfide bond</keyword>
<dbReference type="RefSeq" id="XP_050506427.1">
    <property type="nucleotide sequence ID" value="XM_050650470.1"/>
</dbReference>
<dbReference type="PANTHER" id="PTHR11923">
    <property type="entry name" value="SCAVENGER RECEPTOR CLASS B TYPE-1 SR-B1"/>
    <property type="match status" value="1"/>
</dbReference>
<name>A0ABM5K8B1_DIAVI</name>
<evidence type="ECO:0000313" key="14">
    <source>
        <dbReference type="EnsemblMetazoa" id="XP_050506427.1"/>
    </source>
</evidence>
<dbReference type="Proteomes" id="UP001652700">
    <property type="component" value="Unplaced"/>
</dbReference>
<evidence type="ECO:0000256" key="3">
    <source>
        <dbReference type="ARBA" id="ARBA00010532"/>
    </source>
</evidence>
<keyword evidence="4" id="KW-1003">Cell membrane</keyword>
<reference evidence="14" key="1">
    <citation type="submission" date="2025-05" db="UniProtKB">
        <authorList>
            <consortium name="EnsemblMetazoa"/>
        </authorList>
    </citation>
    <scope>IDENTIFICATION</scope>
</reference>
<keyword evidence="5 13" id="KW-0812">Transmembrane</keyword>
<evidence type="ECO:0000256" key="1">
    <source>
        <dbReference type="ARBA" id="ARBA00004189"/>
    </source>
</evidence>
<sequence>MMSKIIIHRTVAAGLSLLFSISFLGTIMMWFTESFDNFLVSQMVLSNNTHMFNIWKKPPVDVIYNVYIFNYTNVEDFRDGLAEKLHLEEVGPYAYEEHLERVDLEFPTHNSISYKEKRNFVFKPELSKGRQNDQLIVPNVAVINAAAFTKKQSYFQRVVFAHMLTGMDEKPFLTIAADSFITGYTDRLQDLSRKVMPDIVPKLGVLGVLAPKIGQTPYRITINNGKDDIDNLGIVEKFNGKTELDYFAGGQCNSINSTDGTIFPPRKVQKKEPLHYLLPEGCRRFPLVFNSETTVLDGKVPVYQYVHPEDLFDSADEKPENGCFCMDSGQCPLKGVYNASSCNYGSPVFLSHPHFHRADPNLTKNFTGLHPERDFKSYVNLHPTFGFAISARKMMQVNIQVQKVQEISQVDMFEDGMLLPIAYVEAVLDDKSIPQDIVDIIYLASFTVPSIKLALQYGSLLTAIITMILLILMLRRKSSSKVLPAKLLRSN</sequence>
<keyword evidence="15" id="KW-1185">Reference proteome</keyword>
<accession>A0ABM5K8B1</accession>
<comment type="subcellular location">
    <subcellularLocation>
        <location evidence="2">Cell membrane</location>
        <topology evidence="2">Multi-pass membrane protein</topology>
    </subcellularLocation>
    <subcellularLocation>
        <location evidence="1">Membrane</location>
        <location evidence="1">Caveola</location>
        <topology evidence="1">Multi-pass membrane protein</topology>
    </subcellularLocation>
</comment>
<evidence type="ECO:0000256" key="10">
    <source>
        <dbReference type="ARBA" id="ARBA00023180"/>
    </source>
</evidence>
<evidence type="ECO:0000256" key="5">
    <source>
        <dbReference type="ARBA" id="ARBA00022692"/>
    </source>
</evidence>
<proteinExistence type="inferred from homology"/>
<dbReference type="PRINTS" id="PR01609">
    <property type="entry name" value="CD36FAMILY"/>
</dbReference>
<evidence type="ECO:0000313" key="15">
    <source>
        <dbReference type="Proteomes" id="UP001652700"/>
    </source>
</evidence>
<keyword evidence="7 13" id="KW-0472">Membrane</keyword>
<dbReference type="GeneID" id="114332841"/>
<dbReference type="InterPro" id="IPR002159">
    <property type="entry name" value="CD36_fam"/>
</dbReference>
<evidence type="ECO:0000256" key="9">
    <source>
        <dbReference type="ARBA" id="ARBA00023170"/>
    </source>
</evidence>
<protein>
    <recommendedName>
        <fullName evidence="11">Scavenger receptor class B member 1</fullName>
    </recommendedName>
    <alternativeName>
        <fullName evidence="12">SR-BI</fullName>
    </alternativeName>
</protein>
<evidence type="ECO:0000256" key="12">
    <source>
        <dbReference type="ARBA" id="ARBA00042244"/>
    </source>
</evidence>
<keyword evidence="10" id="KW-0325">Glycoprotein</keyword>
<evidence type="ECO:0000256" key="6">
    <source>
        <dbReference type="ARBA" id="ARBA00022989"/>
    </source>
</evidence>
<feature type="transmembrane region" description="Helical" evidence="13">
    <location>
        <begin position="12"/>
        <end position="31"/>
    </location>
</feature>
<organism evidence="14 15">
    <name type="scientific">Diabrotica virgifera virgifera</name>
    <name type="common">western corn rootworm</name>
    <dbReference type="NCBI Taxonomy" id="50390"/>
    <lineage>
        <taxon>Eukaryota</taxon>
        <taxon>Metazoa</taxon>
        <taxon>Ecdysozoa</taxon>
        <taxon>Arthropoda</taxon>
        <taxon>Hexapoda</taxon>
        <taxon>Insecta</taxon>
        <taxon>Pterygota</taxon>
        <taxon>Neoptera</taxon>
        <taxon>Endopterygota</taxon>
        <taxon>Coleoptera</taxon>
        <taxon>Polyphaga</taxon>
        <taxon>Cucujiformia</taxon>
        <taxon>Chrysomeloidea</taxon>
        <taxon>Chrysomelidae</taxon>
        <taxon>Galerucinae</taxon>
        <taxon>Diabroticina</taxon>
        <taxon>Diabroticites</taxon>
        <taxon>Diabrotica</taxon>
    </lineage>
</organism>